<dbReference type="InterPro" id="IPR036412">
    <property type="entry name" value="HAD-like_sf"/>
</dbReference>
<comment type="caution">
    <text evidence="2">The sequence shown here is derived from an EMBL/GenBank/DDBJ whole genome shotgun (WGS) entry which is preliminary data.</text>
</comment>
<evidence type="ECO:0000259" key="1">
    <source>
        <dbReference type="PROSITE" id="PS50969"/>
    </source>
</evidence>
<dbReference type="InterPro" id="IPR023214">
    <property type="entry name" value="HAD_sf"/>
</dbReference>
<evidence type="ECO:0000313" key="3">
    <source>
        <dbReference type="Proteomes" id="UP000321577"/>
    </source>
</evidence>
<dbReference type="Proteomes" id="UP000321577">
    <property type="component" value="Unassembled WGS sequence"/>
</dbReference>
<sequence length="179" mass="21031">MSQPLLILDLDETLIHATKSPLDRPSDFVVGPFEVYRRPLLSEFLERIASQFELAVWTSAGSEYAAEIVARVFRDYPLRFLWSAARCTQRTNHETFERYTVKDLRKVTRLGFSLERMLMIDDSPEKLERNYGNHIRIQPFEGDLADDELPRLANYLLSIRDVPNYRGLEKRHWRSQVSI</sequence>
<gene>
    <name evidence="2" type="ORF">BGE01nite_35310</name>
</gene>
<dbReference type="PROSITE" id="PS50969">
    <property type="entry name" value="FCP1"/>
    <property type="match status" value="1"/>
</dbReference>
<proteinExistence type="predicted"/>
<dbReference type="EMBL" id="BKAG01000027">
    <property type="protein sequence ID" value="GEP44240.1"/>
    <property type="molecule type" value="Genomic_DNA"/>
</dbReference>
<dbReference type="RefSeq" id="WP_218033021.1">
    <property type="nucleotide sequence ID" value="NZ_BKAG01000027.1"/>
</dbReference>
<feature type="domain" description="FCP1 homology" evidence="1">
    <location>
        <begin position="1"/>
        <end position="159"/>
    </location>
</feature>
<dbReference type="Pfam" id="PF03031">
    <property type="entry name" value="NIF"/>
    <property type="match status" value="1"/>
</dbReference>
<dbReference type="InterPro" id="IPR050365">
    <property type="entry name" value="TIM50"/>
</dbReference>
<accession>A0A512MBW0</accession>
<dbReference type="SUPFAM" id="SSF56784">
    <property type="entry name" value="HAD-like"/>
    <property type="match status" value="1"/>
</dbReference>
<evidence type="ECO:0000313" key="2">
    <source>
        <dbReference type="EMBL" id="GEP44240.1"/>
    </source>
</evidence>
<organism evidence="2 3">
    <name type="scientific">Brevifollis gellanilyticus</name>
    <dbReference type="NCBI Taxonomy" id="748831"/>
    <lineage>
        <taxon>Bacteria</taxon>
        <taxon>Pseudomonadati</taxon>
        <taxon>Verrucomicrobiota</taxon>
        <taxon>Verrucomicrobiia</taxon>
        <taxon>Verrucomicrobiales</taxon>
        <taxon>Verrucomicrobiaceae</taxon>
    </lineage>
</organism>
<dbReference type="AlphaFoldDB" id="A0A512MBW0"/>
<keyword evidence="3" id="KW-1185">Reference proteome</keyword>
<name>A0A512MBW0_9BACT</name>
<dbReference type="Gene3D" id="3.40.50.1000">
    <property type="entry name" value="HAD superfamily/HAD-like"/>
    <property type="match status" value="1"/>
</dbReference>
<protein>
    <recommendedName>
        <fullName evidence="1">FCP1 homology domain-containing protein</fullName>
    </recommendedName>
</protein>
<dbReference type="SMART" id="SM00577">
    <property type="entry name" value="CPDc"/>
    <property type="match status" value="1"/>
</dbReference>
<dbReference type="InterPro" id="IPR004274">
    <property type="entry name" value="FCP1_dom"/>
</dbReference>
<reference evidence="2 3" key="1">
    <citation type="submission" date="2019-07" db="EMBL/GenBank/DDBJ databases">
        <title>Whole genome shotgun sequence of Brevifollis gellanilyticus NBRC 108608.</title>
        <authorList>
            <person name="Hosoyama A."/>
            <person name="Uohara A."/>
            <person name="Ohji S."/>
            <person name="Ichikawa N."/>
        </authorList>
    </citation>
    <scope>NUCLEOTIDE SEQUENCE [LARGE SCALE GENOMIC DNA]</scope>
    <source>
        <strain evidence="2 3">NBRC 108608</strain>
    </source>
</reference>
<dbReference type="PANTHER" id="PTHR12210">
    <property type="entry name" value="DULLARD PROTEIN PHOSPHATASE"/>
    <property type="match status" value="1"/>
</dbReference>